<feature type="domain" description="HTH cro/C1-type" evidence="1">
    <location>
        <begin position="3"/>
        <end position="53"/>
    </location>
</feature>
<dbReference type="InterPro" id="IPR039418">
    <property type="entry name" value="LexA-like"/>
</dbReference>
<protein>
    <submittedName>
        <fullName evidence="2">Transcriptional regulator, XRE family</fullName>
    </submittedName>
</protein>
<dbReference type="InterPro" id="IPR036286">
    <property type="entry name" value="LexA/Signal_pep-like_sf"/>
</dbReference>
<name>C4LFU1_TOLAT</name>
<dbReference type="PROSITE" id="PS50943">
    <property type="entry name" value="HTH_CROC1"/>
    <property type="match status" value="1"/>
</dbReference>
<gene>
    <name evidence="2" type="ordered locus">Tola_1850</name>
</gene>
<evidence type="ECO:0000313" key="3">
    <source>
        <dbReference type="Proteomes" id="UP000009073"/>
    </source>
</evidence>
<dbReference type="SUPFAM" id="SSF51306">
    <property type="entry name" value="LexA/Signal peptidase"/>
    <property type="match status" value="1"/>
</dbReference>
<dbReference type="InterPro" id="IPR015927">
    <property type="entry name" value="Peptidase_S24_S26A/B/C"/>
</dbReference>
<dbReference type="Proteomes" id="UP000009073">
    <property type="component" value="Chromosome"/>
</dbReference>
<dbReference type="Pfam" id="PF00717">
    <property type="entry name" value="Peptidase_S24"/>
    <property type="match status" value="1"/>
</dbReference>
<proteinExistence type="predicted"/>
<dbReference type="GO" id="GO:0003677">
    <property type="term" value="F:DNA binding"/>
    <property type="evidence" value="ECO:0007669"/>
    <property type="project" value="InterPro"/>
</dbReference>
<reference evidence="3" key="1">
    <citation type="submission" date="2009-05" db="EMBL/GenBank/DDBJ databases">
        <title>Complete sequence of Tolumonas auensis DSM 9187.</title>
        <authorList>
            <consortium name="US DOE Joint Genome Institute"/>
            <person name="Lucas S."/>
            <person name="Copeland A."/>
            <person name="Lapidus A."/>
            <person name="Glavina del Rio T."/>
            <person name="Tice H."/>
            <person name="Bruce D."/>
            <person name="Goodwin L."/>
            <person name="Pitluck S."/>
            <person name="Chertkov O."/>
            <person name="Brettin T."/>
            <person name="Detter J.C."/>
            <person name="Han C."/>
            <person name="Larimer F."/>
            <person name="Land M."/>
            <person name="Hauser L."/>
            <person name="Kyrpides N."/>
            <person name="Mikhailova N."/>
            <person name="Spring S."/>
            <person name="Beller H."/>
        </authorList>
    </citation>
    <scope>NUCLEOTIDE SEQUENCE [LARGE SCALE GENOMIC DNA]</scope>
    <source>
        <strain evidence="3">DSM 9187 / TA4</strain>
    </source>
</reference>
<accession>C4LFU1</accession>
<dbReference type="Gene3D" id="1.10.260.40">
    <property type="entry name" value="lambda repressor-like DNA-binding domains"/>
    <property type="match status" value="1"/>
</dbReference>
<dbReference type="InterPro" id="IPR001387">
    <property type="entry name" value="Cro/C1-type_HTH"/>
</dbReference>
<dbReference type="AlphaFoldDB" id="C4LFU1"/>
<reference evidence="2 3" key="2">
    <citation type="journal article" date="2011" name="Stand. Genomic Sci.">
        <title>Complete genome sequence of Tolumonas auensis type strain (TA 4).</title>
        <authorList>
            <person name="Chertkov O."/>
            <person name="Copeland A."/>
            <person name="Lucas S."/>
            <person name="Lapidus A."/>
            <person name="Berry K.W."/>
            <person name="Detter J.C."/>
            <person name="Del Rio T.G."/>
            <person name="Hammon N."/>
            <person name="Dalin E."/>
            <person name="Tice H."/>
            <person name="Pitluck S."/>
            <person name="Richardson P."/>
            <person name="Bruce D."/>
            <person name="Goodwin L."/>
            <person name="Han C."/>
            <person name="Tapia R."/>
            <person name="Saunders E."/>
            <person name="Schmutz J."/>
            <person name="Brettin T."/>
            <person name="Larimer F."/>
            <person name="Land M."/>
            <person name="Hauser L."/>
            <person name="Spring S."/>
            <person name="Rohde M."/>
            <person name="Kyrpides N.C."/>
            <person name="Ivanova N."/>
            <person name="Goker M."/>
            <person name="Beller H.R."/>
            <person name="Klenk H.P."/>
            <person name="Woyke T."/>
        </authorList>
    </citation>
    <scope>NUCLEOTIDE SEQUENCE [LARGE SCALE GENOMIC DNA]</scope>
    <source>
        <strain evidence="3">DSM 9187 / TA4</strain>
    </source>
</reference>
<dbReference type="RefSeq" id="WP_015878929.1">
    <property type="nucleotide sequence ID" value="NC_012691.1"/>
</dbReference>
<dbReference type="Gene3D" id="2.10.109.10">
    <property type="entry name" value="Umud Fragment, subunit A"/>
    <property type="match status" value="1"/>
</dbReference>
<sequence length="214" mass="23808">MRRKMFGLTMQALADYVGVSQPTVSQWESDLTLPKGQNMRRLEEILRTNSDWLTWGEGDPDARYVLVRPSTDEFKVIDSFSRQLPVITIAQALTWCDLSPDEQNKAASKSNIVSIATSKGGFILIMPNDSMVGPNNPRSLQAGCQLVVEPEFKPNELNEKVVVVAVEDAPVAMVREFIQDGPLVFLRSFNPSYPILNAVNFRVIGVVKQAVVNL</sequence>
<dbReference type="STRING" id="595494.Tola_1850"/>
<dbReference type="SMART" id="SM00530">
    <property type="entry name" value="HTH_XRE"/>
    <property type="match status" value="1"/>
</dbReference>
<evidence type="ECO:0000259" key="1">
    <source>
        <dbReference type="PROSITE" id="PS50943"/>
    </source>
</evidence>
<dbReference type="KEGG" id="tau:Tola_1850"/>
<dbReference type="SUPFAM" id="SSF47413">
    <property type="entry name" value="lambda repressor-like DNA-binding domains"/>
    <property type="match status" value="1"/>
</dbReference>
<dbReference type="EMBL" id="CP001616">
    <property type="protein sequence ID" value="ACQ93458.1"/>
    <property type="molecule type" value="Genomic_DNA"/>
</dbReference>
<dbReference type="Pfam" id="PF01381">
    <property type="entry name" value="HTH_3"/>
    <property type="match status" value="1"/>
</dbReference>
<dbReference type="CDD" id="cd00093">
    <property type="entry name" value="HTH_XRE"/>
    <property type="match status" value="1"/>
</dbReference>
<dbReference type="HOGENOM" id="CLU_066192_1_3_6"/>
<keyword evidence="3" id="KW-1185">Reference proteome</keyword>
<dbReference type="CDD" id="cd06529">
    <property type="entry name" value="S24_LexA-like"/>
    <property type="match status" value="1"/>
</dbReference>
<organism evidence="2 3">
    <name type="scientific">Tolumonas auensis (strain DSM 9187 / NBRC 110442 / TA 4)</name>
    <dbReference type="NCBI Taxonomy" id="595494"/>
    <lineage>
        <taxon>Bacteria</taxon>
        <taxon>Pseudomonadati</taxon>
        <taxon>Pseudomonadota</taxon>
        <taxon>Gammaproteobacteria</taxon>
        <taxon>Aeromonadales</taxon>
        <taxon>Aeromonadaceae</taxon>
        <taxon>Tolumonas</taxon>
    </lineage>
</organism>
<dbReference type="eggNOG" id="COG1974">
    <property type="taxonomic scope" value="Bacteria"/>
</dbReference>
<dbReference type="InterPro" id="IPR010982">
    <property type="entry name" value="Lambda_DNA-bd_dom_sf"/>
</dbReference>
<evidence type="ECO:0000313" key="2">
    <source>
        <dbReference type="EMBL" id="ACQ93458.1"/>
    </source>
</evidence>